<dbReference type="PANTHER" id="PTHR47926">
    <property type="entry name" value="PENTATRICOPEPTIDE REPEAT-CONTAINING PROTEIN"/>
    <property type="match status" value="1"/>
</dbReference>
<dbReference type="InterPro" id="IPR032867">
    <property type="entry name" value="DYW_dom"/>
</dbReference>
<reference evidence="5" key="2">
    <citation type="submission" date="2022-03" db="EMBL/GenBank/DDBJ databases">
        <title>Draft title - Genomic analysis of global carrot germplasm unveils the trajectory of domestication and the origin of high carotenoid orange carrot.</title>
        <authorList>
            <person name="Iorizzo M."/>
            <person name="Ellison S."/>
            <person name="Senalik D."/>
            <person name="Macko-Podgorni A."/>
            <person name="Grzebelus D."/>
            <person name="Bostan H."/>
            <person name="Rolling W."/>
            <person name="Curaba J."/>
            <person name="Simon P."/>
        </authorList>
    </citation>
    <scope>NUCLEOTIDE SEQUENCE</scope>
    <source>
        <tissue evidence="5">Leaf</tissue>
    </source>
</reference>
<dbReference type="FunFam" id="1.25.40.10:FF:000348">
    <property type="entry name" value="Pentatricopeptide repeat-containing protein chloroplastic"/>
    <property type="match status" value="1"/>
</dbReference>
<comment type="similarity">
    <text evidence="1">Belongs to the PPR family. PCMP-H subfamily.</text>
</comment>
<gene>
    <name evidence="5" type="ORF">DCAR_0102488</name>
</gene>
<accession>A0AAF0W7W7</accession>
<dbReference type="InterPro" id="IPR046960">
    <property type="entry name" value="PPR_At4g14850-like_plant"/>
</dbReference>
<dbReference type="InterPro" id="IPR002885">
    <property type="entry name" value="PPR_rpt"/>
</dbReference>
<dbReference type="GO" id="GO:0009451">
    <property type="term" value="P:RNA modification"/>
    <property type="evidence" value="ECO:0007669"/>
    <property type="project" value="InterPro"/>
</dbReference>
<name>A0AAF0W7W7_DAUCS</name>
<dbReference type="EMBL" id="CP093343">
    <property type="protein sequence ID" value="WOG83313.1"/>
    <property type="molecule type" value="Genomic_DNA"/>
</dbReference>
<dbReference type="PROSITE" id="PS51375">
    <property type="entry name" value="PPR"/>
    <property type="match status" value="3"/>
</dbReference>
<feature type="repeat" description="PPR" evidence="3">
    <location>
        <begin position="176"/>
        <end position="206"/>
    </location>
</feature>
<dbReference type="PANTHER" id="PTHR47926:SF379">
    <property type="entry name" value="TETRATRICOPEPTIDE-LIKE HELICAL DOMAIN SUPERFAMILY"/>
    <property type="match status" value="1"/>
</dbReference>
<evidence type="ECO:0000313" key="5">
    <source>
        <dbReference type="EMBL" id="WOG83313.1"/>
    </source>
</evidence>
<feature type="repeat" description="PPR" evidence="3">
    <location>
        <begin position="308"/>
        <end position="342"/>
    </location>
</feature>
<sequence>MRSLRYVGKHPNVVLLETCKTLKQIKQIHTQMLINGLFTDLKMLGQFVSAVALKQPEYIDYSIQVLEQCERPPLAVLNSLMRAHYKIAKPCKSFYFYSRIVKSSHNLKPDNYTFTFLIRTCAQLFVEETSMAVYGSVIKYGFDVDPHVRSSLISMFAELGLLGFSKKIFLEIFEPDSVTSTAMVSASAKSGDLVSARELFDRMPDRDLATWNAMMAGYVQWGQAREALDLFYLMQSEGVKVNEASMVSVLSACAQFGALDQGRWAHNYIEKLRLRVDVTLGSALVDMYAKCGDMDKAMEVFWSLKEKNVYTWTSAMGGLAVNGFGNECLELFARMKHAGVEPNEVTFVSLLIGCRVVGLVEEGQRYFESMSNVYGLQPSIEHYGCMVALYSSAGRLDEAISFINSMPIKPHVDAWGALLNACKIYKNKKLGKLAFKKIVELEGGARGTYLNFMRTGRGEVSQVTEVWDCSTTEANGEVHKFFIGDKSNPRQAEIKKKMEEISQRLKLAGYVANTISVLFDIEEEEKENATCVPVKNLRVCSDCHHVTKMISEIFDREIIVRNTNSSYHFTNGECSCNGYW</sequence>
<dbReference type="InterPro" id="IPR046849">
    <property type="entry name" value="E2_motif"/>
</dbReference>
<dbReference type="Pfam" id="PF14432">
    <property type="entry name" value="DYW_deaminase"/>
    <property type="match status" value="1"/>
</dbReference>
<dbReference type="Pfam" id="PF13041">
    <property type="entry name" value="PPR_2"/>
    <property type="match status" value="2"/>
</dbReference>
<feature type="repeat" description="PPR" evidence="3">
    <location>
        <begin position="207"/>
        <end position="241"/>
    </location>
</feature>
<keyword evidence="6" id="KW-1185">Reference proteome</keyword>
<dbReference type="AlphaFoldDB" id="A0AAF0W7W7"/>
<reference evidence="5" key="1">
    <citation type="journal article" date="2016" name="Nat. Genet.">
        <title>A high-quality carrot genome assembly provides new insights into carotenoid accumulation and asterid genome evolution.</title>
        <authorList>
            <person name="Iorizzo M."/>
            <person name="Ellison S."/>
            <person name="Senalik D."/>
            <person name="Zeng P."/>
            <person name="Satapoomin P."/>
            <person name="Huang J."/>
            <person name="Bowman M."/>
            <person name="Iovene M."/>
            <person name="Sanseverino W."/>
            <person name="Cavagnaro P."/>
            <person name="Yildiz M."/>
            <person name="Macko-Podgorni A."/>
            <person name="Moranska E."/>
            <person name="Grzebelus E."/>
            <person name="Grzebelus D."/>
            <person name="Ashrafi H."/>
            <person name="Zheng Z."/>
            <person name="Cheng S."/>
            <person name="Spooner D."/>
            <person name="Van Deynze A."/>
            <person name="Simon P."/>
        </authorList>
    </citation>
    <scope>NUCLEOTIDE SEQUENCE</scope>
    <source>
        <tissue evidence="5">Leaf</tissue>
    </source>
</reference>
<proteinExistence type="inferred from homology"/>
<evidence type="ECO:0000256" key="1">
    <source>
        <dbReference type="ARBA" id="ARBA00006643"/>
    </source>
</evidence>
<dbReference type="NCBIfam" id="TIGR00756">
    <property type="entry name" value="PPR"/>
    <property type="match status" value="2"/>
</dbReference>
<dbReference type="GO" id="GO:0008270">
    <property type="term" value="F:zinc ion binding"/>
    <property type="evidence" value="ECO:0007669"/>
    <property type="project" value="InterPro"/>
</dbReference>
<dbReference type="InterPro" id="IPR011990">
    <property type="entry name" value="TPR-like_helical_dom_sf"/>
</dbReference>
<evidence type="ECO:0000259" key="4">
    <source>
        <dbReference type="Pfam" id="PF14432"/>
    </source>
</evidence>
<dbReference type="GO" id="GO:0003723">
    <property type="term" value="F:RNA binding"/>
    <property type="evidence" value="ECO:0007669"/>
    <property type="project" value="InterPro"/>
</dbReference>
<evidence type="ECO:0000256" key="3">
    <source>
        <dbReference type="PROSITE-ProRule" id="PRU00708"/>
    </source>
</evidence>
<protein>
    <recommendedName>
        <fullName evidence="4">DYW domain-containing protein</fullName>
    </recommendedName>
</protein>
<evidence type="ECO:0000313" key="6">
    <source>
        <dbReference type="Proteomes" id="UP000077755"/>
    </source>
</evidence>
<dbReference type="FunFam" id="1.25.40.10:FF:000090">
    <property type="entry name" value="Pentatricopeptide repeat-containing protein, chloroplastic"/>
    <property type="match status" value="1"/>
</dbReference>
<organism evidence="5 6">
    <name type="scientific">Daucus carota subsp. sativus</name>
    <name type="common">Carrot</name>
    <dbReference type="NCBI Taxonomy" id="79200"/>
    <lineage>
        <taxon>Eukaryota</taxon>
        <taxon>Viridiplantae</taxon>
        <taxon>Streptophyta</taxon>
        <taxon>Embryophyta</taxon>
        <taxon>Tracheophyta</taxon>
        <taxon>Spermatophyta</taxon>
        <taxon>Magnoliopsida</taxon>
        <taxon>eudicotyledons</taxon>
        <taxon>Gunneridae</taxon>
        <taxon>Pentapetalae</taxon>
        <taxon>asterids</taxon>
        <taxon>campanulids</taxon>
        <taxon>Apiales</taxon>
        <taxon>Apiaceae</taxon>
        <taxon>Apioideae</taxon>
        <taxon>Scandiceae</taxon>
        <taxon>Daucinae</taxon>
        <taxon>Daucus</taxon>
        <taxon>Daucus sect. Daucus</taxon>
    </lineage>
</organism>
<keyword evidence="2" id="KW-0677">Repeat</keyword>
<dbReference type="Proteomes" id="UP000077755">
    <property type="component" value="Chromosome 1"/>
</dbReference>
<feature type="domain" description="DYW" evidence="4">
    <location>
        <begin position="534"/>
        <end position="580"/>
    </location>
</feature>
<dbReference type="Gene3D" id="1.25.40.10">
    <property type="entry name" value="Tetratricopeptide repeat domain"/>
    <property type="match status" value="3"/>
</dbReference>
<dbReference type="Pfam" id="PF01535">
    <property type="entry name" value="PPR"/>
    <property type="match status" value="1"/>
</dbReference>
<evidence type="ECO:0000256" key="2">
    <source>
        <dbReference type="ARBA" id="ARBA00022737"/>
    </source>
</evidence>
<dbReference type="Pfam" id="PF20430">
    <property type="entry name" value="Eplus_motif"/>
    <property type="match status" value="1"/>
</dbReference>